<proteinExistence type="predicted"/>
<evidence type="ECO:0000256" key="1">
    <source>
        <dbReference type="SAM" id="MobiDB-lite"/>
    </source>
</evidence>
<evidence type="ECO:0000313" key="4">
    <source>
        <dbReference type="Proteomes" id="UP001595816"/>
    </source>
</evidence>
<dbReference type="InterPro" id="IPR013325">
    <property type="entry name" value="RNA_pol_sigma_r2"/>
</dbReference>
<sequence length="149" mass="16778">MSVLHEVPFADFVAARSSRLLHLAYLLTRDRGQAEDLVQTALARAWPVWGRIADPEAYVRRIMVTTYSAWWRRPLPHHLPKLDVRRDRLFLRPRPGQPPDAGGERTQGGCGSDDHCRAAARHRSMGALPHRVGPPAPVGRHGAHILLKR</sequence>
<accession>A0ABV8LMF1</accession>
<keyword evidence="4" id="KW-1185">Reference proteome</keyword>
<protein>
    <submittedName>
        <fullName evidence="3">Sigma factor</fullName>
    </submittedName>
</protein>
<feature type="region of interest" description="Disordered" evidence="1">
    <location>
        <begin position="91"/>
        <end position="114"/>
    </location>
</feature>
<dbReference type="EMBL" id="JBHSAY010000006">
    <property type="protein sequence ID" value="MFC4131517.1"/>
    <property type="molecule type" value="Genomic_DNA"/>
</dbReference>
<dbReference type="Proteomes" id="UP001595816">
    <property type="component" value="Unassembled WGS sequence"/>
</dbReference>
<comment type="caution">
    <text evidence="3">The sequence shown here is derived from an EMBL/GenBank/DDBJ whole genome shotgun (WGS) entry which is preliminary data.</text>
</comment>
<evidence type="ECO:0000259" key="2">
    <source>
        <dbReference type="Pfam" id="PF04542"/>
    </source>
</evidence>
<dbReference type="InterPro" id="IPR007627">
    <property type="entry name" value="RNA_pol_sigma70_r2"/>
</dbReference>
<dbReference type="SUPFAM" id="SSF88946">
    <property type="entry name" value="Sigma2 domain of RNA polymerase sigma factors"/>
    <property type="match status" value="1"/>
</dbReference>
<gene>
    <name evidence="3" type="ORF">ACFOZ4_12980</name>
</gene>
<dbReference type="RefSeq" id="WP_372502856.1">
    <property type="nucleotide sequence ID" value="NZ_JAMZDZ010000001.1"/>
</dbReference>
<organism evidence="3 4">
    <name type="scientific">Hamadaea flava</name>
    <dbReference type="NCBI Taxonomy" id="1742688"/>
    <lineage>
        <taxon>Bacteria</taxon>
        <taxon>Bacillati</taxon>
        <taxon>Actinomycetota</taxon>
        <taxon>Actinomycetes</taxon>
        <taxon>Micromonosporales</taxon>
        <taxon>Micromonosporaceae</taxon>
        <taxon>Hamadaea</taxon>
    </lineage>
</organism>
<evidence type="ECO:0000313" key="3">
    <source>
        <dbReference type="EMBL" id="MFC4131517.1"/>
    </source>
</evidence>
<name>A0ABV8LMF1_9ACTN</name>
<dbReference type="Pfam" id="PF04542">
    <property type="entry name" value="Sigma70_r2"/>
    <property type="match status" value="1"/>
</dbReference>
<reference evidence="4" key="1">
    <citation type="journal article" date="2019" name="Int. J. Syst. Evol. Microbiol.">
        <title>The Global Catalogue of Microorganisms (GCM) 10K type strain sequencing project: providing services to taxonomists for standard genome sequencing and annotation.</title>
        <authorList>
            <consortium name="The Broad Institute Genomics Platform"/>
            <consortium name="The Broad Institute Genome Sequencing Center for Infectious Disease"/>
            <person name="Wu L."/>
            <person name="Ma J."/>
        </authorList>
    </citation>
    <scope>NUCLEOTIDE SEQUENCE [LARGE SCALE GENOMIC DNA]</scope>
    <source>
        <strain evidence="4">CGMCC 4.7289</strain>
    </source>
</reference>
<dbReference type="Gene3D" id="1.10.1740.10">
    <property type="match status" value="1"/>
</dbReference>
<feature type="domain" description="RNA polymerase sigma-70 region 2" evidence="2">
    <location>
        <begin position="15"/>
        <end position="73"/>
    </location>
</feature>